<dbReference type="Pfam" id="PF02298">
    <property type="entry name" value="Cu_bind_like"/>
    <property type="match status" value="1"/>
</dbReference>
<dbReference type="InterPro" id="IPR008972">
    <property type="entry name" value="Cupredoxin"/>
</dbReference>
<dbReference type="Proteomes" id="UP001497512">
    <property type="component" value="Chromosome 4"/>
</dbReference>
<dbReference type="PANTHER" id="PTHR33021:SF339">
    <property type="entry name" value="OS07G0570600 PROTEIN"/>
    <property type="match status" value="1"/>
</dbReference>
<sequence length="147" mass="16610">MAAALLKGRRWCLILYVLCFLFICLQQASGYRVHYVGGAAGWTNFDILTDEPPDYVTWASTQRVIVGDVLVFRYPPEYHNIYSLPSEEAFSSCNYYEATELDPGTTGSYYWIAHEAGVYYFACFKSLEGLGSHCELGQKLAVTVDWS</sequence>
<accession>A0ABP0UJU7</accession>
<feature type="chain" id="PRO_5046494455" description="Phytocyanin domain-containing protein" evidence="1">
    <location>
        <begin position="31"/>
        <end position="147"/>
    </location>
</feature>
<dbReference type="SUPFAM" id="SSF49503">
    <property type="entry name" value="Cupredoxins"/>
    <property type="match status" value="1"/>
</dbReference>
<evidence type="ECO:0000259" key="2">
    <source>
        <dbReference type="PROSITE" id="PS51485"/>
    </source>
</evidence>
<feature type="signal peptide" evidence="1">
    <location>
        <begin position="1"/>
        <end position="30"/>
    </location>
</feature>
<keyword evidence="1" id="KW-0732">Signal</keyword>
<dbReference type="Gene3D" id="2.60.40.420">
    <property type="entry name" value="Cupredoxins - blue copper proteins"/>
    <property type="match status" value="1"/>
</dbReference>
<proteinExistence type="predicted"/>
<name>A0ABP0UJU7_9BRYO</name>
<dbReference type="InterPro" id="IPR003245">
    <property type="entry name" value="Phytocyanin_dom"/>
</dbReference>
<evidence type="ECO:0000313" key="4">
    <source>
        <dbReference type="Proteomes" id="UP001497512"/>
    </source>
</evidence>
<reference evidence="3" key="1">
    <citation type="submission" date="2024-02" db="EMBL/GenBank/DDBJ databases">
        <authorList>
            <consortium name="ELIXIR-Norway"/>
            <consortium name="Elixir Norway"/>
        </authorList>
    </citation>
    <scope>NUCLEOTIDE SEQUENCE</scope>
</reference>
<dbReference type="EMBL" id="OZ019896">
    <property type="protein sequence ID" value="CAK9222625.1"/>
    <property type="molecule type" value="Genomic_DNA"/>
</dbReference>
<gene>
    <name evidence="3" type="ORF">CSSPTR1EN2_LOCUS16244</name>
</gene>
<keyword evidence="4" id="KW-1185">Reference proteome</keyword>
<dbReference type="PANTHER" id="PTHR33021">
    <property type="entry name" value="BLUE COPPER PROTEIN"/>
    <property type="match status" value="1"/>
</dbReference>
<dbReference type="InterPro" id="IPR039391">
    <property type="entry name" value="Phytocyanin-like"/>
</dbReference>
<dbReference type="PROSITE" id="PS51485">
    <property type="entry name" value="PHYTOCYANIN"/>
    <property type="match status" value="1"/>
</dbReference>
<protein>
    <recommendedName>
        <fullName evidence="2">Phytocyanin domain-containing protein</fullName>
    </recommendedName>
</protein>
<evidence type="ECO:0000313" key="3">
    <source>
        <dbReference type="EMBL" id="CAK9222625.1"/>
    </source>
</evidence>
<organism evidence="3 4">
    <name type="scientific">Sphagnum troendelagicum</name>
    <dbReference type="NCBI Taxonomy" id="128251"/>
    <lineage>
        <taxon>Eukaryota</taxon>
        <taxon>Viridiplantae</taxon>
        <taxon>Streptophyta</taxon>
        <taxon>Embryophyta</taxon>
        <taxon>Bryophyta</taxon>
        <taxon>Sphagnophytina</taxon>
        <taxon>Sphagnopsida</taxon>
        <taxon>Sphagnales</taxon>
        <taxon>Sphagnaceae</taxon>
        <taxon>Sphagnum</taxon>
    </lineage>
</organism>
<dbReference type="CDD" id="cd04216">
    <property type="entry name" value="Phytocyanin"/>
    <property type="match status" value="1"/>
</dbReference>
<evidence type="ECO:0000256" key="1">
    <source>
        <dbReference type="SAM" id="SignalP"/>
    </source>
</evidence>
<feature type="domain" description="Phytocyanin" evidence="2">
    <location>
        <begin position="32"/>
        <end position="146"/>
    </location>
</feature>